<feature type="transmembrane region" description="Helical" evidence="1">
    <location>
        <begin position="12"/>
        <end position="42"/>
    </location>
</feature>
<dbReference type="OrthoDB" id="9804872at2"/>
<dbReference type="Proteomes" id="UP000245081">
    <property type="component" value="Unassembled WGS sequence"/>
</dbReference>
<dbReference type="Pfam" id="PF01841">
    <property type="entry name" value="Transglut_core"/>
    <property type="match status" value="1"/>
</dbReference>
<feature type="transmembrane region" description="Helical" evidence="1">
    <location>
        <begin position="543"/>
        <end position="563"/>
    </location>
</feature>
<reference evidence="3 4" key="1">
    <citation type="journal article" date="2018" name="Environ. Microbiol.">
        <title>Isolation and genomic characterization of Novimethylophilus kurashikiensis gen. nov. sp. nov., a new lanthanide-dependent methylotrophic species of Methylophilaceae.</title>
        <authorList>
            <person name="Lv H."/>
            <person name="Sahin N."/>
            <person name="Tani A."/>
        </authorList>
    </citation>
    <scope>NUCLEOTIDE SEQUENCE [LARGE SCALE GENOMIC DNA]</scope>
    <source>
        <strain evidence="3 4">La2-4</strain>
    </source>
</reference>
<sequence length="646" mass="72100">MTEQKLMLHLRWLLRALALVLAPFMFQLTPWVPLMALLLGIWRYWLAYRQQPLPGMKILAPLTIVGALGILASHGGIFGRDAGVALLVLMAALKTMETRTRRDITLAVFLGYFLCVCVFLFTQSILVAGYIVVPLVMLTATLVSLSQPGGGLSGGAKLKLAGLMLMQAVPVMLVLFVLFPRVPGPLWGLPEDMARGQTGLSEDMSPGSISELSKSDAVAFRAVFKGQVPESSKLYWRGPVFWHYDGRTWRAGQPPKPAGETHLQPLTAPMEYTVTLEPHNKSWLFFLDLPTHWQTAGQLTADYQVLSREPVRQRLRYDAASTLHYLERSQLDATTRHRALQLPTVGNPKTRQLAAQWKAESPTPQAIIQRALQMYRDGFTYTLNPPQLGASPIDGFLFDTKRGFCEHFAGSFVFLMRAAGIPARVVTGYQGGQSNPMSDYLIVRQSDAHAWAEVWLQDEGWIRIDPTAAVAPQRVERGIAAAIPATEPLPALARPELTWIKRFNLGWDAVNNGWNQWVLGYNDQRQAAFLSKLAGTKVDWGDMARWLVILLSLVVAAIAGLMLRNMPRQTDPVQRQWLRFVEKLARVGIVPKPAEGPKDFAARAALQLPGKQAAIEHITRLYLQSRYGGRKGLADLHRRVREFQPR</sequence>
<dbReference type="PANTHER" id="PTHR42736">
    <property type="entry name" value="PROTEIN-GLUTAMINE GAMMA-GLUTAMYLTRANSFERASE"/>
    <property type="match status" value="1"/>
</dbReference>
<feature type="transmembrane region" description="Helical" evidence="1">
    <location>
        <begin position="127"/>
        <end position="146"/>
    </location>
</feature>
<organism evidence="3 4">
    <name type="scientific">Novimethylophilus kurashikiensis</name>
    <dbReference type="NCBI Taxonomy" id="1825523"/>
    <lineage>
        <taxon>Bacteria</taxon>
        <taxon>Pseudomonadati</taxon>
        <taxon>Pseudomonadota</taxon>
        <taxon>Betaproteobacteria</taxon>
        <taxon>Nitrosomonadales</taxon>
        <taxon>Methylophilaceae</taxon>
        <taxon>Novimethylophilus</taxon>
    </lineage>
</organism>
<dbReference type="EMBL" id="BDOQ01000020">
    <property type="protein sequence ID" value="GBG15772.1"/>
    <property type="molecule type" value="Genomic_DNA"/>
</dbReference>
<dbReference type="Pfam" id="PF11992">
    <property type="entry name" value="TgpA_N"/>
    <property type="match status" value="1"/>
</dbReference>
<dbReference type="InterPro" id="IPR002931">
    <property type="entry name" value="Transglutaminase-like"/>
</dbReference>
<evidence type="ECO:0000256" key="1">
    <source>
        <dbReference type="SAM" id="Phobius"/>
    </source>
</evidence>
<feature type="transmembrane region" description="Helical" evidence="1">
    <location>
        <begin position="62"/>
        <end position="92"/>
    </location>
</feature>
<feature type="domain" description="Transglutaminase-like" evidence="2">
    <location>
        <begin position="397"/>
        <end position="468"/>
    </location>
</feature>
<dbReference type="InterPro" id="IPR038765">
    <property type="entry name" value="Papain-like_cys_pep_sf"/>
</dbReference>
<evidence type="ECO:0000313" key="4">
    <source>
        <dbReference type="Proteomes" id="UP000245081"/>
    </source>
</evidence>
<feature type="transmembrane region" description="Helical" evidence="1">
    <location>
        <begin position="104"/>
        <end position="121"/>
    </location>
</feature>
<keyword evidence="1" id="KW-1133">Transmembrane helix</keyword>
<dbReference type="SUPFAM" id="SSF54001">
    <property type="entry name" value="Cysteine proteinases"/>
    <property type="match status" value="1"/>
</dbReference>
<keyword evidence="1" id="KW-0812">Transmembrane</keyword>
<evidence type="ECO:0000259" key="2">
    <source>
        <dbReference type="SMART" id="SM00460"/>
    </source>
</evidence>
<comment type="caution">
    <text evidence="3">The sequence shown here is derived from an EMBL/GenBank/DDBJ whole genome shotgun (WGS) entry which is preliminary data.</text>
</comment>
<proteinExistence type="predicted"/>
<dbReference type="Gene3D" id="3.10.620.30">
    <property type="match status" value="1"/>
</dbReference>
<dbReference type="RefSeq" id="WP_109016923.1">
    <property type="nucleotide sequence ID" value="NZ_BDOQ01000020.1"/>
</dbReference>
<name>A0A2R5FC35_9PROT</name>
<dbReference type="AlphaFoldDB" id="A0A2R5FC35"/>
<keyword evidence="1" id="KW-0472">Membrane</keyword>
<dbReference type="Pfam" id="PF13559">
    <property type="entry name" value="DUF4129"/>
    <property type="match status" value="1"/>
</dbReference>
<dbReference type="InterPro" id="IPR052901">
    <property type="entry name" value="Bact_TGase-like"/>
</dbReference>
<gene>
    <name evidence="3" type="ORF">NMK_3384</name>
</gene>
<dbReference type="InterPro" id="IPR021878">
    <property type="entry name" value="TgpA_N"/>
</dbReference>
<dbReference type="PANTHER" id="PTHR42736:SF1">
    <property type="entry name" value="PROTEIN-GLUTAMINE GAMMA-GLUTAMYLTRANSFERASE"/>
    <property type="match status" value="1"/>
</dbReference>
<feature type="transmembrane region" description="Helical" evidence="1">
    <location>
        <begin position="158"/>
        <end position="179"/>
    </location>
</feature>
<accession>A0A2R5FC35</accession>
<dbReference type="SMART" id="SM00460">
    <property type="entry name" value="TGc"/>
    <property type="match status" value="1"/>
</dbReference>
<protein>
    <submittedName>
        <fullName evidence="3">Transglutaminase</fullName>
    </submittedName>
</protein>
<evidence type="ECO:0000313" key="3">
    <source>
        <dbReference type="EMBL" id="GBG15772.1"/>
    </source>
</evidence>
<dbReference type="InterPro" id="IPR025403">
    <property type="entry name" value="TgpA-like_C"/>
</dbReference>
<keyword evidence="4" id="KW-1185">Reference proteome</keyword>